<dbReference type="AlphaFoldDB" id="A0A0E3M8P5"/>
<dbReference type="Proteomes" id="UP000033115">
    <property type="component" value="Chromosome"/>
</dbReference>
<proteinExistence type="predicted"/>
<reference evidence="1 2" key="1">
    <citation type="journal article" date="2015" name="J. Biotechnol.">
        <title>Complete genome sequence of a malodorant-producing acetogen, Clostridium scatologenes ATCC 25775(T).</title>
        <authorList>
            <person name="Zhu Z."/>
            <person name="Guo T."/>
            <person name="Zheng H."/>
            <person name="Song T."/>
            <person name="Ouyang P."/>
            <person name="Xie J."/>
        </authorList>
    </citation>
    <scope>NUCLEOTIDE SEQUENCE [LARGE SCALE GENOMIC DNA]</scope>
    <source>
        <strain evidence="1 2">ATCC 25775</strain>
    </source>
</reference>
<evidence type="ECO:0000313" key="1">
    <source>
        <dbReference type="EMBL" id="AKA70063.1"/>
    </source>
</evidence>
<name>A0A0E3M8P5_CLOSL</name>
<accession>A0A0E3M8P5</accession>
<keyword evidence="2" id="KW-1185">Reference proteome</keyword>
<dbReference type="STRING" id="1548.CSCA_2938"/>
<gene>
    <name evidence="1" type="ORF">CSCA_2938</name>
</gene>
<dbReference type="Pfam" id="PF04308">
    <property type="entry name" value="RNaseH_like"/>
    <property type="match status" value="1"/>
</dbReference>
<sequence length="153" mass="17456">MKSITYGEVDFKNMVELIKNYVSERPEKEYKISIGTDSQNFDLTKVVIVVAVHRVGNGGIFFYDTKRVSKITNIRQKIFYETNISINIATKFVELFEDKYFKYDISIHVDAGDNGPSSKVIAEITSWINSCGFNCKTKPYSYAASSIANRYSK</sequence>
<dbReference type="KEGG" id="csq:CSCA_2938"/>
<organism evidence="1 2">
    <name type="scientific">Clostridium scatologenes</name>
    <dbReference type="NCBI Taxonomy" id="1548"/>
    <lineage>
        <taxon>Bacteria</taxon>
        <taxon>Bacillati</taxon>
        <taxon>Bacillota</taxon>
        <taxon>Clostridia</taxon>
        <taxon>Eubacteriales</taxon>
        <taxon>Clostridiaceae</taxon>
        <taxon>Clostridium</taxon>
    </lineage>
</organism>
<dbReference type="HOGENOM" id="CLU_128607_0_0_9"/>
<dbReference type="RefSeq" id="WP_029161230.1">
    <property type="nucleotide sequence ID" value="NZ_CP009933.1"/>
</dbReference>
<protein>
    <submittedName>
        <fullName evidence="1">Uncharacterized protein</fullName>
    </submittedName>
</protein>
<evidence type="ECO:0000313" key="2">
    <source>
        <dbReference type="Proteomes" id="UP000033115"/>
    </source>
</evidence>
<dbReference type="PANTHER" id="PTHR39961">
    <property type="entry name" value="HYPOTHETICAL CYTOSOLIC PROTEIN"/>
    <property type="match status" value="1"/>
</dbReference>
<dbReference type="InterPro" id="IPR007405">
    <property type="entry name" value="Phage_KVP40_Orf299"/>
</dbReference>
<dbReference type="EMBL" id="CP009933">
    <property type="protein sequence ID" value="AKA70063.1"/>
    <property type="molecule type" value="Genomic_DNA"/>
</dbReference>
<dbReference type="PANTHER" id="PTHR39961:SF1">
    <property type="entry name" value="DUF458 DOMAIN-CONTAINING PROTEIN"/>
    <property type="match status" value="1"/>
</dbReference>